<dbReference type="Proteomes" id="UP001162992">
    <property type="component" value="Chromosome 19"/>
</dbReference>
<keyword evidence="2" id="KW-1185">Reference proteome</keyword>
<accession>A0ACC2AX61</accession>
<comment type="caution">
    <text evidence="1">The sequence shown here is derived from an EMBL/GenBank/DDBJ whole genome shotgun (WGS) entry which is preliminary data.</text>
</comment>
<evidence type="ECO:0000313" key="1">
    <source>
        <dbReference type="EMBL" id="KAJ7522076.1"/>
    </source>
</evidence>
<name>A0ACC2AX61_DIPCM</name>
<organism evidence="1 2">
    <name type="scientific">Diphasiastrum complanatum</name>
    <name type="common">Issler's clubmoss</name>
    <name type="synonym">Lycopodium complanatum</name>
    <dbReference type="NCBI Taxonomy" id="34168"/>
    <lineage>
        <taxon>Eukaryota</taxon>
        <taxon>Viridiplantae</taxon>
        <taxon>Streptophyta</taxon>
        <taxon>Embryophyta</taxon>
        <taxon>Tracheophyta</taxon>
        <taxon>Lycopodiopsida</taxon>
        <taxon>Lycopodiales</taxon>
        <taxon>Lycopodiaceae</taxon>
        <taxon>Lycopodioideae</taxon>
        <taxon>Diphasiastrum</taxon>
    </lineage>
</organism>
<reference evidence="2" key="1">
    <citation type="journal article" date="2024" name="Proc. Natl. Acad. Sci. U.S.A.">
        <title>Extraordinary preservation of gene collinearity over three hundred million years revealed in homosporous lycophytes.</title>
        <authorList>
            <person name="Li C."/>
            <person name="Wickell D."/>
            <person name="Kuo L.Y."/>
            <person name="Chen X."/>
            <person name="Nie B."/>
            <person name="Liao X."/>
            <person name="Peng D."/>
            <person name="Ji J."/>
            <person name="Jenkins J."/>
            <person name="Williams M."/>
            <person name="Shu S."/>
            <person name="Plott C."/>
            <person name="Barry K."/>
            <person name="Rajasekar S."/>
            <person name="Grimwood J."/>
            <person name="Han X."/>
            <person name="Sun S."/>
            <person name="Hou Z."/>
            <person name="He W."/>
            <person name="Dai G."/>
            <person name="Sun C."/>
            <person name="Schmutz J."/>
            <person name="Leebens-Mack J.H."/>
            <person name="Li F.W."/>
            <person name="Wang L."/>
        </authorList>
    </citation>
    <scope>NUCLEOTIDE SEQUENCE [LARGE SCALE GENOMIC DNA]</scope>
    <source>
        <strain evidence="2">cv. PW_Plant_1</strain>
    </source>
</reference>
<evidence type="ECO:0000313" key="2">
    <source>
        <dbReference type="Proteomes" id="UP001162992"/>
    </source>
</evidence>
<protein>
    <submittedName>
        <fullName evidence="1">Uncharacterized protein</fullName>
    </submittedName>
</protein>
<proteinExistence type="predicted"/>
<gene>
    <name evidence="1" type="ORF">O6H91_19G082300</name>
</gene>
<dbReference type="EMBL" id="CM055110">
    <property type="protein sequence ID" value="KAJ7522076.1"/>
    <property type="molecule type" value="Genomic_DNA"/>
</dbReference>
<sequence length="470" mass="53209">MFFRNYIHDMGAGIKWRNMLACFKRFGKTSADKLQFQATGLLERSSDSEKQSVVDSTDQLTGIKSEDDLLVDSAVTVASMVNISAPSVCTSTESLDFYAHGKAVAELAAIRIQSAFRGFLARRARGALRGLVKLQALVRGHAVRKNLPARSSAYLHPLLKMDAPAHAARRAKKPRNGEGAPQMPQQINDAEKSSVSKRGWCSSRWTAEETQAKLRERQDAAIRRERAMAYAFWIQWKPSVGIKNGPEKAQSSLSWLERWMAARPWENRCKDLRAKNDPWKSSFEISSKNDNSLRRWTTGSKRHQSGEDQRHRRSYSQISSESSPVPIPRSHIIRSNRNLSMRCTYGFHEQSTHFYNSNRLAEFHEDVACLSFRLKAGRKLKSSISNEHIMKSSYSAAANLGQERKRPLTNENRRPTFDDAQNNIPLPSSFKAQQNPEKCKPGIIKFDKNSLAINKSTRPREALPEGRNGY</sequence>